<reference evidence="3 4" key="1">
    <citation type="submission" date="2019-10" db="EMBL/GenBank/DDBJ databases">
        <authorList>
            <person name="Palmer J.M."/>
        </authorList>
    </citation>
    <scope>NUCLEOTIDE SEQUENCE [LARGE SCALE GENOMIC DNA]</scope>
    <source>
        <strain evidence="3 4">TWF730</strain>
    </source>
</reference>
<evidence type="ECO:0000259" key="2">
    <source>
        <dbReference type="Pfam" id="PF08543"/>
    </source>
</evidence>
<dbReference type="GO" id="GO:0050334">
    <property type="term" value="F:thiaminase activity"/>
    <property type="evidence" value="ECO:0007669"/>
    <property type="project" value="InterPro"/>
</dbReference>
<dbReference type="PANTHER" id="PTHR20858">
    <property type="entry name" value="PHOSPHOMETHYLPYRIMIDINE KINASE"/>
    <property type="match status" value="1"/>
</dbReference>
<dbReference type="GO" id="GO:0008972">
    <property type="term" value="F:phosphomethylpyrimidine kinase activity"/>
    <property type="evidence" value="ECO:0007669"/>
    <property type="project" value="InterPro"/>
</dbReference>
<dbReference type="GO" id="GO:0008902">
    <property type="term" value="F:hydroxymethylpyrimidine kinase activity"/>
    <property type="evidence" value="ECO:0007669"/>
    <property type="project" value="TreeGrafter"/>
</dbReference>
<dbReference type="Pfam" id="PF08543">
    <property type="entry name" value="Phos_pyr_kin"/>
    <property type="match status" value="1"/>
</dbReference>
<accession>A0AAV9UNA6</accession>
<dbReference type="GO" id="GO:0009228">
    <property type="term" value="P:thiamine biosynthetic process"/>
    <property type="evidence" value="ECO:0007669"/>
    <property type="project" value="InterPro"/>
</dbReference>
<feature type="domain" description="Thiaminase-2/PQQC" evidence="1">
    <location>
        <begin position="324"/>
        <end position="534"/>
    </location>
</feature>
<evidence type="ECO:0000313" key="3">
    <source>
        <dbReference type="EMBL" id="KAK6346122.1"/>
    </source>
</evidence>
<dbReference type="InterPro" id="IPR013749">
    <property type="entry name" value="PM/HMP-P_kinase-1"/>
</dbReference>
<dbReference type="Gene3D" id="1.20.910.10">
    <property type="entry name" value="Heme oxygenase-like"/>
    <property type="match status" value="1"/>
</dbReference>
<dbReference type="SUPFAM" id="SSF53613">
    <property type="entry name" value="Ribokinase-like"/>
    <property type="match status" value="1"/>
</dbReference>
<dbReference type="InterPro" id="IPR004305">
    <property type="entry name" value="Thiaminase-2/PQQC"/>
</dbReference>
<dbReference type="NCBIfam" id="TIGR04306">
    <property type="entry name" value="salvage_TenA"/>
    <property type="match status" value="1"/>
</dbReference>
<dbReference type="Proteomes" id="UP001373714">
    <property type="component" value="Unassembled WGS sequence"/>
</dbReference>
<dbReference type="GO" id="GO:0005829">
    <property type="term" value="C:cytosol"/>
    <property type="evidence" value="ECO:0007669"/>
    <property type="project" value="TreeGrafter"/>
</dbReference>
<dbReference type="CDD" id="cd19367">
    <property type="entry name" value="TenA_C_ScTHI20-like"/>
    <property type="match status" value="1"/>
</dbReference>
<dbReference type="EMBL" id="JAVHNS010000008">
    <property type="protein sequence ID" value="KAK6346122.1"/>
    <property type="molecule type" value="Genomic_DNA"/>
</dbReference>
<feature type="domain" description="Pyridoxamine kinase/Phosphomethylpyrimidine kinase" evidence="2">
    <location>
        <begin position="16"/>
        <end position="302"/>
    </location>
</feature>
<dbReference type="InterPro" id="IPR016084">
    <property type="entry name" value="Haem_Oase-like_multi-hlx"/>
</dbReference>
<name>A0AAV9UNA6_9PEZI</name>
<gene>
    <name evidence="3" type="ORF">TWF730_010453</name>
</gene>
<dbReference type="InterPro" id="IPR027574">
    <property type="entry name" value="Thiaminase_II"/>
</dbReference>
<dbReference type="InterPro" id="IPR029056">
    <property type="entry name" value="Ribokinase-like"/>
</dbReference>
<sequence>MPTPTPPRILTIAGSDSSGGAGIEADIKVITAHKCYAMTAMTGLTAQNTTGVVDIHPIPAEFLRKTLAAVIEDVGVDVVKTGMLTGTESISVIVESIQKYKIKEIVVDPVMISTSGSILLPQDAIANLCDNLIPLATLITPNIHEAQHLLSYYTNRHSSSSTNPPTYDLKSIEDVVELAKKLQMYCSTAVLVKGGHLPFSGDGSIVKLPSFGISTPGDNTQKDQAFVKDVLVLSQDEVEIFSSPLFHTKNTHGTGCSLASAIACNLGLSQPPVIAVSSARDYISGAIAAATYELGKGNGPINHVHNTYKLPYSKGQFFDYLINHPRVAKIWKEYVNHDFVKQIARGAVSRDNFVWYLKQDYLFLVQFARARALLTYKGASLSQINNYASYLSGAIHESTLHVRYCAELVPGLTEKDLQSTPEAPATTAYTRYILDVGNNGDIVSLIVSLMSCSVGYQVAARNREKEPESVRTDKGNIYWRWVEEYASGGYAKEVQIQRDILEDMATGLGITQVEELVEIFRKVTEMERNFFSAAAETKHTL</sequence>
<dbReference type="Pfam" id="PF03070">
    <property type="entry name" value="TENA_THI-4"/>
    <property type="match status" value="1"/>
</dbReference>
<comment type="caution">
    <text evidence="3">The sequence shown here is derived from an EMBL/GenBank/DDBJ whole genome shotgun (WGS) entry which is preliminary data.</text>
</comment>
<evidence type="ECO:0000313" key="4">
    <source>
        <dbReference type="Proteomes" id="UP001373714"/>
    </source>
</evidence>
<dbReference type="CDD" id="cd01169">
    <property type="entry name" value="HMPP_kinase"/>
    <property type="match status" value="1"/>
</dbReference>
<dbReference type="SUPFAM" id="SSF48613">
    <property type="entry name" value="Heme oxygenase-like"/>
    <property type="match status" value="1"/>
</dbReference>
<organism evidence="3 4">
    <name type="scientific">Orbilia blumenaviensis</name>
    <dbReference type="NCBI Taxonomy" id="1796055"/>
    <lineage>
        <taxon>Eukaryota</taxon>
        <taxon>Fungi</taxon>
        <taxon>Dikarya</taxon>
        <taxon>Ascomycota</taxon>
        <taxon>Pezizomycotina</taxon>
        <taxon>Orbiliomycetes</taxon>
        <taxon>Orbiliales</taxon>
        <taxon>Orbiliaceae</taxon>
        <taxon>Orbilia</taxon>
    </lineage>
</organism>
<evidence type="ECO:0008006" key="5">
    <source>
        <dbReference type="Google" id="ProtNLM"/>
    </source>
</evidence>
<evidence type="ECO:0000259" key="1">
    <source>
        <dbReference type="Pfam" id="PF03070"/>
    </source>
</evidence>
<proteinExistence type="predicted"/>
<dbReference type="Gene3D" id="3.40.1190.20">
    <property type="match status" value="1"/>
</dbReference>
<dbReference type="InterPro" id="IPR004399">
    <property type="entry name" value="HMP/HMP-P_kinase_dom"/>
</dbReference>
<dbReference type="AlphaFoldDB" id="A0AAV9UNA6"/>
<dbReference type="PANTHER" id="PTHR20858:SF17">
    <property type="entry name" value="HYDROXYMETHYLPYRIMIDINE_PHOSPHOMETHYLPYRIMIDINE KINASE THI20-RELATED"/>
    <property type="match status" value="1"/>
</dbReference>
<protein>
    <recommendedName>
        <fullName evidence="5">Phosphomethylpyrimidine kinase</fullName>
    </recommendedName>
</protein>
<keyword evidence="4" id="KW-1185">Reference proteome</keyword>